<keyword evidence="3 10" id="KW-0812">Transmembrane</keyword>
<feature type="transmembrane region" description="Helical" evidence="10">
    <location>
        <begin position="271"/>
        <end position="291"/>
    </location>
</feature>
<feature type="transmembrane region" description="Helical" evidence="10">
    <location>
        <begin position="156"/>
        <end position="180"/>
    </location>
</feature>
<comment type="caution">
    <text evidence="12">The sequence shown here is derived from an EMBL/GenBank/DDBJ whole genome shotgun (WGS) entry which is preliminary data.</text>
</comment>
<feature type="transmembrane region" description="Helical" evidence="10">
    <location>
        <begin position="85"/>
        <end position="108"/>
    </location>
</feature>
<feature type="transmembrane region" description="Helical" evidence="10">
    <location>
        <begin position="447"/>
        <end position="466"/>
    </location>
</feature>
<dbReference type="RefSeq" id="WP_188969203.1">
    <property type="nucleotide sequence ID" value="NZ_BMKW01000009.1"/>
</dbReference>
<evidence type="ECO:0000256" key="9">
    <source>
        <dbReference type="ARBA" id="ARBA00061532"/>
    </source>
</evidence>
<dbReference type="Pfam" id="PF03023">
    <property type="entry name" value="MurJ"/>
    <property type="match status" value="1"/>
</dbReference>
<sequence>MLRSVLTVGGWTMASRVLGFARDMLVASRLGAGPVADAFFVALKLPNLFRRLFGEGAFNAAFVPSFAGTLVRDSRAAAQELAERMGALLGLWLGMLTVLGLIFMPQVLTVLAPGFRADPAKFALAVDLTRITMGYLPLICLTALVSGVLNGLDRFAAAAAAPVFFNLLLMAALVSLGPYVATPGHALAWGVLASGFVQLAMVWMAARQAGMALNLFRAPALTPPVMQVLRRMAPGLLGAGVTQINLAVDVIIASLLPSGAVSYLYYADRVAQLPLGVVGAALGTAMLPVLSRQLRAGQSLSAHRSMNRGTELALLLTLPSAVGLAAAAGPIVAALFQRGAFSAEAAAASSAALVAYAFGLPAFVLVKVFAPGFFARGDTATPVKIGLVAVALNLALNLLFMPWLAHVGVALATACAAWVNAGMLAWMLMRRRHFVVDRRARRVVPRILAASLAMGAVVAGLAWLLPPAQGSAGRMVRAALLIGAGAAAYLASGVATRAFSPREVLGMLRRRGRGRVVPPG</sequence>
<dbReference type="Proteomes" id="UP000661507">
    <property type="component" value="Unassembled WGS sequence"/>
</dbReference>
<dbReference type="GO" id="GO:0034204">
    <property type="term" value="P:lipid translocation"/>
    <property type="evidence" value="ECO:0007669"/>
    <property type="project" value="TreeGrafter"/>
</dbReference>
<evidence type="ECO:0000256" key="2">
    <source>
        <dbReference type="ARBA" id="ARBA00022475"/>
    </source>
</evidence>
<evidence type="ECO:0000313" key="12">
    <source>
        <dbReference type="EMBL" id="GGJ25597.1"/>
    </source>
</evidence>
<keyword evidence="10 11" id="KW-0961">Cell wall biogenesis/degradation</keyword>
<comment type="pathway">
    <text evidence="10">Cell wall biogenesis; peptidoglycan biosynthesis.</text>
</comment>
<dbReference type="NCBIfam" id="TIGR01695">
    <property type="entry name" value="murJ_mviN"/>
    <property type="match status" value="1"/>
</dbReference>
<keyword evidence="7 10" id="KW-0472">Membrane</keyword>
<feature type="transmembrane region" description="Helical" evidence="10">
    <location>
        <begin position="478"/>
        <end position="500"/>
    </location>
</feature>
<reference evidence="12" key="1">
    <citation type="journal article" date="2014" name="Int. J. Syst. Evol. Microbiol.">
        <title>Complete genome sequence of Corynebacterium casei LMG S-19264T (=DSM 44701T), isolated from a smear-ripened cheese.</title>
        <authorList>
            <consortium name="US DOE Joint Genome Institute (JGI-PGF)"/>
            <person name="Walter F."/>
            <person name="Albersmeier A."/>
            <person name="Kalinowski J."/>
            <person name="Ruckert C."/>
        </authorList>
    </citation>
    <scope>NUCLEOTIDE SEQUENCE</scope>
    <source>
        <strain evidence="12">CGMCC 1.3617</strain>
    </source>
</reference>
<feature type="transmembrane region" description="Helical" evidence="10">
    <location>
        <begin position="236"/>
        <end position="265"/>
    </location>
</feature>
<keyword evidence="13" id="KW-1185">Reference proteome</keyword>
<evidence type="ECO:0000256" key="6">
    <source>
        <dbReference type="ARBA" id="ARBA00022989"/>
    </source>
</evidence>
<keyword evidence="5 10" id="KW-0573">Peptidoglycan synthesis</keyword>
<feature type="transmembrane region" description="Helical" evidence="10">
    <location>
        <begin position="348"/>
        <end position="370"/>
    </location>
</feature>
<evidence type="ECO:0000256" key="4">
    <source>
        <dbReference type="ARBA" id="ARBA00022960"/>
    </source>
</evidence>
<dbReference type="GO" id="GO:0008360">
    <property type="term" value="P:regulation of cell shape"/>
    <property type="evidence" value="ECO:0007669"/>
    <property type="project" value="UniProtKB-UniRule"/>
</dbReference>
<reference evidence="12" key="2">
    <citation type="submission" date="2020-09" db="EMBL/GenBank/DDBJ databases">
        <authorList>
            <person name="Sun Q."/>
            <person name="Zhou Y."/>
        </authorList>
    </citation>
    <scope>NUCLEOTIDE SEQUENCE</scope>
    <source>
        <strain evidence="12">CGMCC 1.3617</strain>
    </source>
</reference>
<dbReference type="AlphaFoldDB" id="A0A917KSG0"/>
<dbReference type="InterPro" id="IPR004268">
    <property type="entry name" value="MurJ"/>
</dbReference>
<feature type="transmembrane region" description="Helical" evidence="10">
    <location>
        <begin position="382"/>
        <end position="401"/>
    </location>
</feature>
<evidence type="ECO:0000256" key="3">
    <source>
        <dbReference type="ARBA" id="ARBA00022692"/>
    </source>
</evidence>
<evidence type="ECO:0000256" key="7">
    <source>
        <dbReference type="ARBA" id="ARBA00023136"/>
    </source>
</evidence>
<name>A0A917KSG0_9PROT</name>
<dbReference type="GO" id="GO:0015648">
    <property type="term" value="F:lipid-linked peptidoglycan transporter activity"/>
    <property type="evidence" value="ECO:0007669"/>
    <property type="project" value="UniProtKB-UniRule"/>
</dbReference>
<evidence type="ECO:0000256" key="11">
    <source>
        <dbReference type="PIRNR" id="PIRNR002869"/>
    </source>
</evidence>
<dbReference type="EMBL" id="BMKW01000009">
    <property type="protein sequence ID" value="GGJ25597.1"/>
    <property type="molecule type" value="Genomic_DNA"/>
</dbReference>
<feature type="transmembrane region" description="Helical" evidence="10">
    <location>
        <begin position="407"/>
        <end position="426"/>
    </location>
</feature>
<dbReference type="PIRSF" id="PIRSF002869">
    <property type="entry name" value="MviN"/>
    <property type="match status" value="1"/>
</dbReference>
<dbReference type="GO" id="GO:0009252">
    <property type="term" value="P:peptidoglycan biosynthetic process"/>
    <property type="evidence" value="ECO:0007669"/>
    <property type="project" value="UniProtKB-UniRule"/>
</dbReference>
<evidence type="ECO:0000313" key="13">
    <source>
        <dbReference type="Proteomes" id="UP000661507"/>
    </source>
</evidence>
<keyword evidence="4 10" id="KW-0133">Cell shape</keyword>
<comment type="similarity">
    <text evidence="9 10 11">Belongs to the MurJ/MviN family.</text>
</comment>
<keyword evidence="10" id="KW-0997">Cell inner membrane</keyword>
<keyword evidence="2 10" id="KW-1003">Cell membrane</keyword>
<dbReference type="PRINTS" id="PR01806">
    <property type="entry name" value="VIRFACTRMVIN"/>
</dbReference>
<proteinExistence type="inferred from homology"/>
<comment type="subcellular location">
    <subcellularLocation>
        <location evidence="10">Cell inner membrane</location>
        <topology evidence="10">Multi-pass membrane protein</topology>
    </subcellularLocation>
    <subcellularLocation>
        <location evidence="1">Cell membrane</location>
        <topology evidence="1">Multi-pass membrane protein</topology>
    </subcellularLocation>
</comment>
<evidence type="ECO:0000256" key="8">
    <source>
        <dbReference type="ARBA" id="ARBA00060041"/>
    </source>
</evidence>
<organism evidence="12 13">
    <name type="scientific">Neoroseomonas lacus</name>
    <dbReference type="NCBI Taxonomy" id="287609"/>
    <lineage>
        <taxon>Bacteria</taxon>
        <taxon>Pseudomonadati</taxon>
        <taxon>Pseudomonadota</taxon>
        <taxon>Alphaproteobacteria</taxon>
        <taxon>Acetobacterales</taxon>
        <taxon>Acetobacteraceae</taxon>
        <taxon>Neoroseomonas</taxon>
    </lineage>
</organism>
<feature type="transmembrane region" description="Helical" evidence="10">
    <location>
        <begin position="128"/>
        <end position="149"/>
    </location>
</feature>
<dbReference type="PANTHER" id="PTHR47019">
    <property type="entry name" value="LIPID II FLIPPASE MURJ"/>
    <property type="match status" value="1"/>
</dbReference>
<evidence type="ECO:0000256" key="1">
    <source>
        <dbReference type="ARBA" id="ARBA00004651"/>
    </source>
</evidence>
<keyword evidence="6 10" id="KW-1133">Transmembrane helix</keyword>
<protein>
    <recommendedName>
        <fullName evidence="10">Probable lipid II flippase MurJ</fullName>
    </recommendedName>
</protein>
<accession>A0A917KSG0</accession>
<dbReference type="GO" id="GO:0005886">
    <property type="term" value="C:plasma membrane"/>
    <property type="evidence" value="ECO:0007669"/>
    <property type="project" value="UniProtKB-SubCell"/>
</dbReference>
<feature type="transmembrane region" description="Helical" evidence="10">
    <location>
        <begin position="186"/>
        <end position="206"/>
    </location>
</feature>
<comment type="function">
    <text evidence="8 10 11">Involved in peptidoglycan biosynthesis. Transports lipid-linked peptidoglycan precursors from the inner to the outer leaflet of the cytoplasmic membrane.</text>
</comment>
<evidence type="ECO:0000256" key="5">
    <source>
        <dbReference type="ARBA" id="ARBA00022984"/>
    </source>
</evidence>
<dbReference type="HAMAP" id="MF_02078">
    <property type="entry name" value="MurJ_MviN"/>
    <property type="match status" value="1"/>
</dbReference>
<evidence type="ECO:0000256" key="10">
    <source>
        <dbReference type="HAMAP-Rule" id="MF_02078"/>
    </source>
</evidence>
<dbReference type="InterPro" id="IPR051050">
    <property type="entry name" value="Lipid_II_flippase_MurJ/MviN"/>
</dbReference>
<dbReference type="GO" id="GO:0071555">
    <property type="term" value="P:cell wall organization"/>
    <property type="evidence" value="ECO:0007669"/>
    <property type="project" value="UniProtKB-UniRule"/>
</dbReference>
<feature type="transmembrane region" description="Helical" evidence="10">
    <location>
        <begin position="312"/>
        <end position="336"/>
    </location>
</feature>
<gene>
    <name evidence="10" type="primary">murJ</name>
    <name evidence="12" type="ORF">GCM10011320_36200</name>
</gene>
<dbReference type="PANTHER" id="PTHR47019:SF1">
    <property type="entry name" value="LIPID II FLIPPASE MURJ"/>
    <property type="match status" value="1"/>
</dbReference>
<keyword evidence="10 11" id="KW-0813">Transport</keyword>
<dbReference type="CDD" id="cd13123">
    <property type="entry name" value="MATE_MurJ_like"/>
    <property type="match status" value="1"/>
</dbReference>